<dbReference type="VEuPathDB" id="FungiDB:PV06_07524"/>
<dbReference type="RefSeq" id="XP_016260533.1">
    <property type="nucleotide sequence ID" value="XM_016408779.1"/>
</dbReference>
<evidence type="ECO:0000256" key="2">
    <source>
        <dbReference type="SAM" id="Phobius"/>
    </source>
</evidence>
<dbReference type="AlphaFoldDB" id="A0A0D2BS85"/>
<feature type="transmembrane region" description="Helical" evidence="2">
    <location>
        <begin position="528"/>
        <end position="552"/>
    </location>
</feature>
<feature type="region of interest" description="Disordered" evidence="1">
    <location>
        <begin position="1"/>
        <end position="44"/>
    </location>
</feature>
<keyword evidence="2" id="KW-0812">Transmembrane</keyword>
<dbReference type="Proteomes" id="UP000053342">
    <property type="component" value="Unassembled WGS sequence"/>
</dbReference>
<accession>A0A0D2BS85</accession>
<dbReference type="STRING" id="215243.A0A0D2BS85"/>
<dbReference type="HOGENOM" id="CLU_022944_0_0_1"/>
<gene>
    <name evidence="3" type="ORF">PV06_07524</name>
</gene>
<feature type="transmembrane region" description="Helical" evidence="2">
    <location>
        <begin position="54"/>
        <end position="79"/>
    </location>
</feature>
<organism evidence="3 4">
    <name type="scientific">Exophiala oligosperma</name>
    <dbReference type="NCBI Taxonomy" id="215243"/>
    <lineage>
        <taxon>Eukaryota</taxon>
        <taxon>Fungi</taxon>
        <taxon>Dikarya</taxon>
        <taxon>Ascomycota</taxon>
        <taxon>Pezizomycotina</taxon>
        <taxon>Eurotiomycetes</taxon>
        <taxon>Chaetothyriomycetidae</taxon>
        <taxon>Chaetothyriales</taxon>
        <taxon>Herpotrichiellaceae</taxon>
        <taxon>Exophiala</taxon>
    </lineage>
</organism>
<evidence type="ECO:0000313" key="3">
    <source>
        <dbReference type="EMBL" id="KIW40317.1"/>
    </source>
</evidence>
<feature type="transmembrane region" description="Helical" evidence="2">
    <location>
        <begin position="142"/>
        <end position="163"/>
    </location>
</feature>
<name>A0A0D2BS85_9EURO</name>
<feature type="transmembrane region" description="Helical" evidence="2">
    <location>
        <begin position="208"/>
        <end position="229"/>
    </location>
</feature>
<feature type="transmembrane region" description="Helical" evidence="2">
    <location>
        <begin position="235"/>
        <end position="254"/>
    </location>
</feature>
<keyword evidence="2" id="KW-1133">Transmembrane helix</keyword>
<evidence type="ECO:0000313" key="4">
    <source>
        <dbReference type="Proteomes" id="UP000053342"/>
    </source>
</evidence>
<dbReference type="GeneID" id="27359598"/>
<evidence type="ECO:0000256" key="1">
    <source>
        <dbReference type="SAM" id="MobiDB-lite"/>
    </source>
</evidence>
<dbReference type="EMBL" id="KN847338">
    <property type="protein sequence ID" value="KIW40317.1"/>
    <property type="molecule type" value="Genomic_DNA"/>
</dbReference>
<proteinExistence type="predicted"/>
<keyword evidence="2" id="KW-0472">Membrane</keyword>
<reference evidence="3 4" key="1">
    <citation type="submission" date="2015-01" db="EMBL/GenBank/DDBJ databases">
        <title>The Genome Sequence of Exophiala oligosperma CBS72588.</title>
        <authorList>
            <consortium name="The Broad Institute Genomics Platform"/>
            <person name="Cuomo C."/>
            <person name="de Hoog S."/>
            <person name="Gorbushina A."/>
            <person name="Stielow B."/>
            <person name="Teixiera M."/>
            <person name="Abouelleil A."/>
            <person name="Chapman S.B."/>
            <person name="Priest M."/>
            <person name="Young S.K."/>
            <person name="Wortman J."/>
            <person name="Nusbaum C."/>
            <person name="Birren B."/>
        </authorList>
    </citation>
    <scope>NUCLEOTIDE SEQUENCE [LARGE SCALE GENOMIC DNA]</scope>
    <source>
        <strain evidence="3 4">CBS 72588</strain>
    </source>
</reference>
<sequence>MEPSLVSPTKIPLLQEKTSESPATPDDGNSLPPQTPTSPPNAQRTFMEGAMSSLLWGAFAPCIPIVIVTSVLLTTILHYRINDKFVFVSTTDPATSSNEALDALKGLQHFKSSGGDQAYYLYYNKITNPSVLHMIASWTAKIIPFVTGASMALVAFFAGQHFIRATKNKSEKLPSPHQVSILIGLLNGGGTQPLVDTIKYRWQHDEHLVKPVPAAFWSLTFIVVMTFAIGATDSWFAATTTALNIALVVPSGNVTRSFGRSLQSECVSELWQQKQCPSNAQAACRYPCSIMSWNTSVGQEREGVSNAQQAAETLMSRSLNNTVMNITANGTNYYFLGDVGANAELDFSAAALAVSTQCRMVTPNCTLDGHGFTCGAYAAPSFSYSGSVGFAPGDVTSPSDMAMDDTGDTVYILDCSTSIHDAEYYWVNGTVASVEVDGDGNGLAPDYYGAVLSAPFGTNTALSHLSLQDASALAAYQKDPGDLSLVYSNYFSRAAVALTSGFSVAVLNERESTRTNSYLATRVPWVPLYTLVALKAVYAAFALGLAFLAVFLTHPSQAQEIKERLTVDGLAAAFFEPCAQHEQAVKNVQDLFEEHQDSEPSDDTKRVGMLQTKQGGWQWVTLAKRASDGLGLQGIVDLAAEQAAGQQGAVGQAAQGFTLVKEII</sequence>
<dbReference type="OrthoDB" id="3344043at2759"/>
<protein>
    <submittedName>
        <fullName evidence="3">Uncharacterized protein</fullName>
    </submittedName>
</protein>
<keyword evidence="4" id="KW-1185">Reference proteome</keyword>